<feature type="region of interest" description="Disordered" evidence="1">
    <location>
        <begin position="1"/>
        <end position="45"/>
    </location>
</feature>
<evidence type="ECO:0000256" key="1">
    <source>
        <dbReference type="SAM" id="MobiDB-lite"/>
    </source>
</evidence>
<evidence type="ECO:0000313" key="2">
    <source>
        <dbReference type="EMBL" id="UTF53305.1"/>
    </source>
</evidence>
<protein>
    <submittedName>
        <fullName evidence="2">Uncharacterized protein</fullName>
    </submittedName>
</protein>
<proteinExistence type="predicted"/>
<dbReference type="AlphaFoldDB" id="A0A9E7SUB0"/>
<accession>A0A9E7SUB0</accession>
<reference evidence="2" key="1">
    <citation type="submission" date="2022-06" db="EMBL/GenBank/DDBJ databases">
        <title>Diverse halophilic archaea isolated from saline environments.</title>
        <authorList>
            <person name="Cui H.-L."/>
        </authorList>
    </citation>
    <scope>NUCLEOTIDE SEQUENCE</scope>
    <source>
        <strain evidence="2">WLHS1</strain>
    </source>
</reference>
<sequence length="45" mass="5027">MSDTGTETTLETGSTVQFTLPAADHDERKRDHENDDTHEDTTHAL</sequence>
<dbReference type="GeneID" id="73291636"/>
<dbReference type="KEGG" id="sawl:NGM29_16280"/>
<evidence type="ECO:0000313" key="3">
    <source>
        <dbReference type="Proteomes" id="UP001056855"/>
    </source>
</evidence>
<gene>
    <name evidence="2" type="ORF">NGM29_16280</name>
</gene>
<name>A0A9E7SUB0_9EURY</name>
<organism evidence="2 3">
    <name type="scientific">Natronosalvus rutilus</name>
    <dbReference type="NCBI Taxonomy" id="2953753"/>
    <lineage>
        <taxon>Archaea</taxon>
        <taxon>Methanobacteriati</taxon>
        <taxon>Methanobacteriota</taxon>
        <taxon>Stenosarchaea group</taxon>
        <taxon>Halobacteria</taxon>
        <taxon>Halobacteriales</taxon>
        <taxon>Natrialbaceae</taxon>
        <taxon>Natronosalvus</taxon>
    </lineage>
</organism>
<feature type="compositionally biased region" description="Basic and acidic residues" evidence="1">
    <location>
        <begin position="23"/>
        <end position="45"/>
    </location>
</feature>
<dbReference type="Proteomes" id="UP001056855">
    <property type="component" value="Chromosome"/>
</dbReference>
<dbReference type="EMBL" id="CP100355">
    <property type="protein sequence ID" value="UTF53305.1"/>
    <property type="molecule type" value="Genomic_DNA"/>
</dbReference>
<keyword evidence="3" id="KW-1185">Reference proteome</keyword>
<dbReference type="RefSeq" id="WP_254157649.1">
    <property type="nucleotide sequence ID" value="NZ_CP100355.1"/>
</dbReference>
<feature type="compositionally biased region" description="Low complexity" evidence="1">
    <location>
        <begin position="1"/>
        <end position="15"/>
    </location>
</feature>